<dbReference type="EMBL" id="VFOL01000001">
    <property type="protein sequence ID" value="TQL37962.1"/>
    <property type="molecule type" value="Genomic_DNA"/>
</dbReference>
<dbReference type="AlphaFoldDB" id="A0A542XQ86"/>
<comment type="caution">
    <text evidence="3">The sequence shown here is derived from an EMBL/GenBank/DDBJ whole genome shotgun (WGS) entry which is preliminary data.</text>
</comment>
<dbReference type="RefSeq" id="WP_020609285.1">
    <property type="nucleotide sequence ID" value="NZ_BOQM01000017.1"/>
</dbReference>
<accession>A0A542XQ86</accession>
<keyword evidence="5" id="KW-1185">Reference proteome</keyword>
<dbReference type="Gene3D" id="1.25.40.10">
    <property type="entry name" value="Tetratricopeptide repeat domain"/>
    <property type="match status" value="2"/>
</dbReference>
<dbReference type="PANTHER" id="PTHR10098:SF108">
    <property type="entry name" value="TETRATRICOPEPTIDE REPEAT PROTEIN 28"/>
    <property type="match status" value="1"/>
</dbReference>
<dbReference type="InterPro" id="IPR019734">
    <property type="entry name" value="TPR_rpt"/>
</dbReference>
<organism evidence="3 4">
    <name type="scientific">Salinispora arenicola</name>
    <dbReference type="NCBI Taxonomy" id="168697"/>
    <lineage>
        <taxon>Bacteria</taxon>
        <taxon>Bacillati</taxon>
        <taxon>Actinomycetota</taxon>
        <taxon>Actinomycetes</taxon>
        <taxon>Micromonosporales</taxon>
        <taxon>Micromonosporaceae</taxon>
        <taxon>Salinispora</taxon>
    </lineage>
</organism>
<protein>
    <submittedName>
        <fullName evidence="3">CHAT domain-containing protein</fullName>
    </submittedName>
</protein>
<evidence type="ECO:0000313" key="5">
    <source>
        <dbReference type="Proteomes" id="UP000677457"/>
    </source>
</evidence>
<dbReference type="InterPro" id="IPR024983">
    <property type="entry name" value="CHAT_dom"/>
</dbReference>
<reference evidence="2 5" key="2">
    <citation type="submission" date="2021-03" db="EMBL/GenBank/DDBJ databases">
        <title>Whole genome shotgun sequence of Salinispora arenicola NBRC 105043.</title>
        <authorList>
            <person name="Komaki H."/>
            <person name="Tamura T."/>
        </authorList>
    </citation>
    <scope>NUCLEOTIDE SEQUENCE [LARGE SCALE GENOMIC DNA]</scope>
    <source>
        <strain evidence="2 5">NBRC 105043</strain>
    </source>
</reference>
<dbReference type="Proteomes" id="UP000315983">
    <property type="component" value="Unassembled WGS sequence"/>
</dbReference>
<sequence>MGGADHVDDSPAGKALRVVTDDPARATEMAEAALAAARASDDPAEETLALRALGLAALEQHNAEQALRHLRQACRVAEAARLPVRAAEARMSLALALAEAGQPQQALREIDAASPALHGLPRARLQMQRALILDRLGHFDEAMAGYTDALAVFRRGQDRLWQSRALTNRGVLHTYRGSLRQAEADLRAAEQGHAELGQELALAQVRHNLGFVLSRAGDIPGALRWYDLADQYFARTTRPAVALMDRGELLLGARLLPEARAAAEAALDAARASRMGLYEAQARLMLAEVALAEVDLPTATKQAQAAYRLFSRQNRPAWAALSRYVKLRASSPDEPAHLRQARSVARALSASSWPIPALDARLYAARVALDRALRTGQRAKAAAVAGELSAIRAASRGGPAQLRARAWHAEALRRIATGDTAGARRALNAGMALLDRYQAALGATELRVMAGAYALELASTGLRLAVHGGQARAILRWSERWRAAALRLPPARPPDEAGLAADLTELRRTADEATRPGAASGITLLRRQRAIEERIRARSWQASGTESGTASGISPDQVAVELGDQTLVELIDVDGTLHTVVVHRGRFHTRAIGALATITAELQALRFALRRILTRLGTDDSQAAAATAAKYAVQQLDAILFGSIRSWLGDGGLVLVPVGALHAMPWALLPTCAGRPVTVVPSMSEWLTASARRQPTPSTTTGSPHQRHPVLVAGPGLAFAEAEVQRLAGTLAPAEVLLGPAATAEAALQALDGAPLAHLAAHGTFRSDNPMFSHVRLADGPLTVYDLERLARAPGTVVLSACDVGLSAVHPGEELMGLSAALLQLGTATVMASVLPALDSAAQELMVEMHRRLATGATPGRALAGAQAEFGGGLDAGTATAASFVCFGAG</sequence>
<proteinExistence type="predicted"/>
<dbReference type="InterPro" id="IPR011990">
    <property type="entry name" value="TPR-like_helical_dom_sf"/>
</dbReference>
<evidence type="ECO:0000313" key="2">
    <source>
        <dbReference type="EMBL" id="GIM85926.1"/>
    </source>
</evidence>
<feature type="domain" description="CHAT" evidence="1">
    <location>
        <begin position="634"/>
        <end position="869"/>
    </location>
</feature>
<dbReference type="EMBL" id="BOQM01000017">
    <property type="protein sequence ID" value="GIM85926.1"/>
    <property type="molecule type" value="Genomic_DNA"/>
</dbReference>
<evidence type="ECO:0000313" key="4">
    <source>
        <dbReference type="Proteomes" id="UP000315983"/>
    </source>
</evidence>
<dbReference type="SUPFAM" id="SSF48452">
    <property type="entry name" value="TPR-like"/>
    <property type="match status" value="1"/>
</dbReference>
<dbReference type="Proteomes" id="UP000677457">
    <property type="component" value="Unassembled WGS sequence"/>
</dbReference>
<dbReference type="Pfam" id="PF12770">
    <property type="entry name" value="CHAT"/>
    <property type="match status" value="1"/>
</dbReference>
<evidence type="ECO:0000259" key="1">
    <source>
        <dbReference type="Pfam" id="PF12770"/>
    </source>
</evidence>
<dbReference type="PANTHER" id="PTHR10098">
    <property type="entry name" value="RAPSYN-RELATED"/>
    <property type="match status" value="1"/>
</dbReference>
<gene>
    <name evidence="3" type="ORF">FB564_3134</name>
    <name evidence="2" type="ORF">Sar04_26620</name>
</gene>
<name>A0A542XQ86_SALAC</name>
<dbReference type="GeneID" id="93772352"/>
<dbReference type="SMART" id="SM00028">
    <property type="entry name" value="TPR"/>
    <property type="match status" value="6"/>
</dbReference>
<evidence type="ECO:0000313" key="3">
    <source>
        <dbReference type="EMBL" id="TQL37962.1"/>
    </source>
</evidence>
<reference evidence="3 4" key="1">
    <citation type="submission" date="2019-06" db="EMBL/GenBank/DDBJ databases">
        <title>Sequencing the genomes of 1000 actinobacteria strains.</title>
        <authorList>
            <person name="Klenk H.-P."/>
        </authorList>
    </citation>
    <scope>NUCLEOTIDE SEQUENCE [LARGE SCALE GENOMIC DNA]</scope>
    <source>
        <strain evidence="3 4">DSM 44819</strain>
    </source>
</reference>